<sequence length="121" mass="13115">MPSYRAAVKMKAQLQELLVKGKETPCIRKPLLPRIPTASLLAPPVTPTSTSLRSDIRRSPSQGTGKETARSKRLRMSFHHLSTNLPLPANELRGGPTHTIPVFFGPSGAVTGRPDGKLALR</sequence>
<proteinExistence type="predicted"/>
<dbReference type="EMBL" id="LVLJ01003272">
    <property type="protein sequence ID" value="OAE22104.1"/>
    <property type="molecule type" value="Genomic_DNA"/>
</dbReference>
<comment type="caution">
    <text evidence="2">The sequence shown here is derived from an EMBL/GenBank/DDBJ whole genome shotgun (WGS) entry which is preliminary data.</text>
</comment>
<feature type="region of interest" description="Disordered" evidence="1">
    <location>
        <begin position="41"/>
        <end position="71"/>
    </location>
</feature>
<feature type="compositionally biased region" description="Polar residues" evidence="1">
    <location>
        <begin position="47"/>
        <end position="65"/>
    </location>
</feature>
<evidence type="ECO:0000313" key="2">
    <source>
        <dbReference type="EMBL" id="OAE22104.1"/>
    </source>
</evidence>
<keyword evidence="3" id="KW-1185">Reference proteome</keyword>
<organism evidence="2 3">
    <name type="scientific">Marchantia polymorpha subsp. ruderalis</name>
    <dbReference type="NCBI Taxonomy" id="1480154"/>
    <lineage>
        <taxon>Eukaryota</taxon>
        <taxon>Viridiplantae</taxon>
        <taxon>Streptophyta</taxon>
        <taxon>Embryophyta</taxon>
        <taxon>Marchantiophyta</taxon>
        <taxon>Marchantiopsida</taxon>
        <taxon>Marchantiidae</taxon>
        <taxon>Marchantiales</taxon>
        <taxon>Marchantiaceae</taxon>
        <taxon>Marchantia</taxon>
    </lineage>
</organism>
<feature type="region of interest" description="Disordered" evidence="1">
    <location>
        <begin position="102"/>
        <end position="121"/>
    </location>
</feature>
<evidence type="ECO:0000256" key="1">
    <source>
        <dbReference type="SAM" id="MobiDB-lite"/>
    </source>
</evidence>
<evidence type="ECO:0000313" key="3">
    <source>
        <dbReference type="Proteomes" id="UP000077202"/>
    </source>
</evidence>
<gene>
    <name evidence="2" type="ORF">AXG93_1175s1140</name>
</gene>
<accession>A0A176VME7</accession>
<dbReference type="AlphaFoldDB" id="A0A176VME7"/>
<protein>
    <submittedName>
        <fullName evidence="2">Uncharacterized protein</fullName>
    </submittedName>
</protein>
<reference evidence="2" key="1">
    <citation type="submission" date="2016-03" db="EMBL/GenBank/DDBJ databases">
        <title>Mechanisms controlling the formation of the plant cell surface in tip-growing cells are functionally conserved among land plants.</title>
        <authorList>
            <person name="Honkanen S."/>
            <person name="Jones V.A."/>
            <person name="Morieri G."/>
            <person name="Champion C."/>
            <person name="Hetherington A.J."/>
            <person name="Kelly S."/>
            <person name="Saint-Marcoux D."/>
            <person name="Proust H."/>
            <person name="Prescott H."/>
            <person name="Dolan L."/>
        </authorList>
    </citation>
    <scope>NUCLEOTIDE SEQUENCE [LARGE SCALE GENOMIC DNA]</scope>
    <source>
        <tissue evidence="2">Whole gametophyte</tissue>
    </source>
</reference>
<name>A0A176VME7_MARPO</name>
<dbReference type="Proteomes" id="UP000077202">
    <property type="component" value="Unassembled WGS sequence"/>
</dbReference>